<feature type="region of interest" description="Disordered" evidence="1">
    <location>
        <begin position="1"/>
        <end position="57"/>
    </location>
</feature>
<reference evidence="3 4" key="1">
    <citation type="journal article" date="2014" name="Genome Biol. Evol.">
        <title>The secreted proteins of Achlya hypogyna and Thraustotheca clavata identify the ancestral oomycete secretome and reveal gene acquisitions by horizontal gene transfer.</title>
        <authorList>
            <person name="Misner I."/>
            <person name="Blouin N."/>
            <person name="Leonard G."/>
            <person name="Richards T.A."/>
            <person name="Lane C.E."/>
        </authorList>
    </citation>
    <scope>NUCLEOTIDE SEQUENCE [LARGE SCALE GENOMIC DNA]</scope>
    <source>
        <strain evidence="3 4">ATCC 34112</strain>
    </source>
</reference>
<gene>
    <name evidence="3" type="ORF">THRCLA_00846</name>
</gene>
<dbReference type="InterPro" id="IPR051044">
    <property type="entry name" value="MAG_DAG_Lipase"/>
</dbReference>
<feature type="domain" description="Serine aminopeptidase S33" evidence="2">
    <location>
        <begin position="157"/>
        <end position="342"/>
    </location>
</feature>
<feature type="region of interest" description="Disordered" evidence="1">
    <location>
        <begin position="383"/>
        <end position="411"/>
    </location>
</feature>
<keyword evidence="4" id="KW-1185">Reference proteome</keyword>
<feature type="compositionally biased region" description="Basic and acidic residues" evidence="1">
    <location>
        <begin position="1"/>
        <end position="27"/>
    </location>
</feature>
<proteinExistence type="predicted"/>
<sequence>METKGSVDQPRKGSVDQPRKGSVDQPRKGSVSVEQPRKESIEQTRKTSDPARKPSFSQGSAVVLNARHQHLHSNSYVPKDPRAVVIFLPNTGESCTRYAAFFKFLASNQIAVFALEQSPVIDETLVDNALYKHPNPELNIERISSNAIEYPAPGACSVKKYVDDVQHFAVGISKRLSDYKIDYFLCGFFYGGLMAAHSAISSDFPWKGIIMTSPDLSGPIGFLETFSSNLTANLEKMRALMPKPPSFALFRQKLMPKQLDHMGNSFSFISDPTSPQENEEDFETDDMHLNAARELDTMKLRLKLPILILNGKNDAKKIRIKADRFGRQIGSKDKTIKEFKELHTSLGLECPEVNSAVLDWIERMITLEPMPKDIENESTPAPIEESIAKVPAAAPTPAPTPAPIAKSESKVEVPKLLASIPEAAEGTTKTA</sequence>
<dbReference type="PANTHER" id="PTHR11614">
    <property type="entry name" value="PHOSPHOLIPASE-RELATED"/>
    <property type="match status" value="1"/>
</dbReference>
<evidence type="ECO:0000256" key="1">
    <source>
        <dbReference type="SAM" id="MobiDB-lite"/>
    </source>
</evidence>
<dbReference type="STRING" id="74557.A0A1W0AA19"/>
<evidence type="ECO:0000313" key="4">
    <source>
        <dbReference type="Proteomes" id="UP000243217"/>
    </source>
</evidence>
<dbReference type="InterPro" id="IPR029058">
    <property type="entry name" value="AB_hydrolase_fold"/>
</dbReference>
<organism evidence="3 4">
    <name type="scientific">Thraustotheca clavata</name>
    <dbReference type="NCBI Taxonomy" id="74557"/>
    <lineage>
        <taxon>Eukaryota</taxon>
        <taxon>Sar</taxon>
        <taxon>Stramenopiles</taxon>
        <taxon>Oomycota</taxon>
        <taxon>Saprolegniomycetes</taxon>
        <taxon>Saprolegniales</taxon>
        <taxon>Achlyaceae</taxon>
        <taxon>Thraustotheca</taxon>
    </lineage>
</organism>
<feature type="compositionally biased region" description="Basic and acidic residues" evidence="1">
    <location>
        <begin position="35"/>
        <end position="52"/>
    </location>
</feature>
<dbReference type="Proteomes" id="UP000243217">
    <property type="component" value="Unassembled WGS sequence"/>
</dbReference>
<dbReference type="Gene3D" id="3.40.50.1820">
    <property type="entry name" value="alpha/beta hydrolase"/>
    <property type="match status" value="1"/>
</dbReference>
<evidence type="ECO:0000313" key="3">
    <source>
        <dbReference type="EMBL" id="OQS07136.1"/>
    </source>
</evidence>
<dbReference type="SUPFAM" id="SSF53474">
    <property type="entry name" value="alpha/beta-Hydrolases"/>
    <property type="match status" value="1"/>
</dbReference>
<dbReference type="AlphaFoldDB" id="A0A1W0AA19"/>
<dbReference type="EMBL" id="JNBS01000273">
    <property type="protein sequence ID" value="OQS07136.1"/>
    <property type="molecule type" value="Genomic_DNA"/>
</dbReference>
<protein>
    <recommendedName>
        <fullName evidence="2">Serine aminopeptidase S33 domain-containing protein</fullName>
    </recommendedName>
</protein>
<comment type="caution">
    <text evidence="3">The sequence shown here is derived from an EMBL/GenBank/DDBJ whole genome shotgun (WGS) entry which is preliminary data.</text>
</comment>
<dbReference type="Pfam" id="PF12146">
    <property type="entry name" value="Hydrolase_4"/>
    <property type="match status" value="1"/>
</dbReference>
<dbReference type="OrthoDB" id="2498029at2759"/>
<name>A0A1W0AA19_9STRA</name>
<accession>A0A1W0AA19</accession>
<dbReference type="InterPro" id="IPR022742">
    <property type="entry name" value="Hydrolase_4"/>
</dbReference>
<evidence type="ECO:0000259" key="2">
    <source>
        <dbReference type="Pfam" id="PF12146"/>
    </source>
</evidence>